<accession>A0ABV6CD38</accession>
<keyword evidence="2 3" id="KW-0560">Oxidoreductase</keyword>
<dbReference type="PROSITE" id="PS00061">
    <property type="entry name" value="ADH_SHORT"/>
    <property type="match status" value="1"/>
</dbReference>
<gene>
    <name evidence="3" type="ORF">ACFFIT_12480</name>
</gene>
<sequence>MQTTDTLPFDLDAILKNDDIDYSLTKYHSLKGKYVLITGGASGIGEAFVKAFHAQGSIIAFIDVDEKSAANLINSFSENKPTFYACDLRNIDALRETISKIEQHFDHAIDILINNAGKDDRHTLDELEPDYWDNCLGLNLKHHIFCAQAVAKKMAQQSKGVIINMGSISWMRGRPGMIGYTTSKAAINGMTRSLARELGDKGIRVNSIVPGAIVTERQARLWLTPELNQEFINLQALKYRLTASDIARAALFMASDEARGITGQNMIIDAGLTQN</sequence>
<dbReference type="EC" id="1.1.1.-" evidence="3"/>
<dbReference type="PANTHER" id="PTHR43639">
    <property type="entry name" value="OXIDOREDUCTASE, SHORT-CHAIN DEHYDROGENASE/REDUCTASE FAMILY (AFU_ORTHOLOGUE AFUA_5G02870)"/>
    <property type="match status" value="1"/>
</dbReference>
<evidence type="ECO:0000313" key="4">
    <source>
        <dbReference type="Proteomes" id="UP001589758"/>
    </source>
</evidence>
<reference evidence="3 4" key="1">
    <citation type="submission" date="2024-09" db="EMBL/GenBank/DDBJ databases">
        <authorList>
            <person name="Sun Q."/>
            <person name="Mori K."/>
        </authorList>
    </citation>
    <scope>NUCLEOTIDE SEQUENCE [LARGE SCALE GENOMIC DNA]</scope>
    <source>
        <strain evidence="3 4">CCM 8545</strain>
    </source>
</reference>
<comment type="caution">
    <text evidence="3">The sequence shown here is derived from an EMBL/GenBank/DDBJ whole genome shotgun (WGS) entry which is preliminary data.</text>
</comment>
<dbReference type="PRINTS" id="PR00080">
    <property type="entry name" value="SDRFAMILY"/>
</dbReference>
<dbReference type="InterPro" id="IPR036291">
    <property type="entry name" value="NAD(P)-bd_dom_sf"/>
</dbReference>
<protein>
    <submittedName>
        <fullName evidence="3">SDR family NAD(P)-dependent oxidoreductase</fullName>
        <ecNumber evidence="3">1.1.1.-</ecNumber>
    </submittedName>
</protein>
<evidence type="ECO:0000313" key="3">
    <source>
        <dbReference type="EMBL" id="MFC0180888.1"/>
    </source>
</evidence>
<dbReference type="InterPro" id="IPR020904">
    <property type="entry name" value="Sc_DH/Rdtase_CS"/>
</dbReference>
<dbReference type="CDD" id="cd05233">
    <property type="entry name" value="SDR_c"/>
    <property type="match status" value="1"/>
</dbReference>
<dbReference type="Gene3D" id="3.40.50.720">
    <property type="entry name" value="NAD(P)-binding Rossmann-like Domain"/>
    <property type="match status" value="1"/>
</dbReference>
<dbReference type="SUPFAM" id="SSF51735">
    <property type="entry name" value="NAD(P)-binding Rossmann-fold domains"/>
    <property type="match status" value="1"/>
</dbReference>
<dbReference type="InterPro" id="IPR002347">
    <property type="entry name" value="SDR_fam"/>
</dbReference>
<dbReference type="RefSeq" id="WP_385878128.1">
    <property type="nucleotide sequence ID" value="NZ_JBHLXE010000108.1"/>
</dbReference>
<name>A0ABV6CD38_9GAMM</name>
<dbReference type="GO" id="GO:0016491">
    <property type="term" value="F:oxidoreductase activity"/>
    <property type="evidence" value="ECO:0007669"/>
    <property type="project" value="UniProtKB-KW"/>
</dbReference>
<evidence type="ECO:0000256" key="1">
    <source>
        <dbReference type="ARBA" id="ARBA00006484"/>
    </source>
</evidence>
<organism evidence="3 4">
    <name type="scientific">Thorsellia kenyensis</name>
    <dbReference type="NCBI Taxonomy" id="1549888"/>
    <lineage>
        <taxon>Bacteria</taxon>
        <taxon>Pseudomonadati</taxon>
        <taxon>Pseudomonadota</taxon>
        <taxon>Gammaproteobacteria</taxon>
        <taxon>Enterobacterales</taxon>
        <taxon>Thorselliaceae</taxon>
        <taxon>Thorsellia</taxon>
    </lineage>
</organism>
<dbReference type="Proteomes" id="UP001589758">
    <property type="component" value="Unassembled WGS sequence"/>
</dbReference>
<keyword evidence="4" id="KW-1185">Reference proteome</keyword>
<dbReference type="PANTHER" id="PTHR43639:SF1">
    <property type="entry name" value="SHORT-CHAIN DEHYDROGENASE_REDUCTASE FAMILY PROTEIN"/>
    <property type="match status" value="1"/>
</dbReference>
<evidence type="ECO:0000256" key="2">
    <source>
        <dbReference type="ARBA" id="ARBA00023002"/>
    </source>
</evidence>
<proteinExistence type="inferred from homology"/>
<dbReference type="PRINTS" id="PR00081">
    <property type="entry name" value="GDHRDH"/>
</dbReference>
<comment type="similarity">
    <text evidence="1">Belongs to the short-chain dehydrogenases/reductases (SDR) family.</text>
</comment>
<dbReference type="Pfam" id="PF13561">
    <property type="entry name" value="adh_short_C2"/>
    <property type="match status" value="1"/>
</dbReference>
<dbReference type="EMBL" id="JBHLXE010000108">
    <property type="protein sequence ID" value="MFC0180888.1"/>
    <property type="molecule type" value="Genomic_DNA"/>
</dbReference>